<evidence type="ECO:0000256" key="3">
    <source>
        <dbReference type="SAM" id="MobiDB-lite"/>
    </source>
</evidence>
<keyword evidence="4" id="KW-1185">Reference proteome</keyword>
<gene>
    <name evidence="5" type="primary">LOC121143479</name>
</gene>
<evidence type="ECO:0000256" key="2">
    <source>
        <dbReference type="SAM" id="Coils"/>
    </source>
</evidence>
<evidence type="ECO:0000313" key="5">
    <source>
        <dbReference type="RefSeq" id="XP_040611264.1"/>
    </source>
</evidence>
<dbReference type="SMART" id="SM00248">
    <property type="entry name" value="ANK"/>
    <property type="match status" value="4"/>
</dbReference>
<dbReference type="RefSeq" id="XP_040611264.1">
    <property type="nucleotide sequence ID" value="XM_040755330.1"/>
</dbReference>
<feature type="repeat" description="ANK" evidence="1">
    <location>
        <begin position="141"/>
        <end position="173"/>
    </location>
</feature>
<sequence length="415" mass="46863">MRKFLTFFGQRQSSEASTSQRPWFQNRASSPCSTTHLPKYKARGKYHKAASLGDVAKVQFRLETWRNGANDRDRKNRTPLHYACAHGHPDVVTLLLQWNCDIELRDSYNSTALIKAAQYGHEACLTILLEHGADPNAIDNNGSAALHYAVYRECISMVTILLEYKADTSITNKDGVSPLILAQQGSNESLIKLLAGKDTVKRTEEAEEPERTPGGSNSHGSSSPKEFKDKVTEKTVEHNVNEVDTSENLNRGAATSVLQALDEKAKDQVENQVEHGSVMKTAKAKDEVKEVINKCDPNKFVPHERNSEDCEMPKFDKILSLIEELMKQSKDSSSLMRISNAVHSYEKLLEDKTHAFDQLQEKYEDLKINHSDTQKTVSKTVKEKLKVDTENTKLKAEMHNLRYDIPILKSFNCFH</sequence>
<keyword evidence="2" id="KW-0175">Coiled coil</keyword>
<reference evidence="5" key="1">
    <citation type="submission" date="2025-08" db="UniProtKB">
        <authorList>
            <consortium name="RefSeq"/>
        </authorList>
    </citation>
    <scope>IDENTIFICATION</scope>
    <source>
        <tissue evidence="5">Liver</tissue>
    </source>
</reference>
<dbReference type="Gene3D" id="1.20.5.400">
    <property type="match status" value="1"/>
</dbReference>
<dbReference type="InterPro" id="IPR002110">
    <property type="entry name" value="Ankyrin_rpt"/>
</dbReference>
<dbReference type="GeneID" id="121143479"/>
<feature type="repeat" description="ANK" evidence="1">
    <location>
        <begin position="75"/>
        <end position="107"/>
    </location>
</feature>
<name>A0ABM2Y935_MESAU</name>
<dbReference type="PANTHER" id="PTHR24147">
    <property type="entry name" value="ANKYRIN REPEAT DOMAIN 36-RELATED"/>
    <property type="match status" value="1"/>
</dbReference>
<dbReference type="PRINTS" id="PR01415">
    <property type="entry name" value="ANKYRIN"/>
</dbReference>
<keyword evidence="1" id="KW-0040">ANK repeat</keyword>
<feature type="repeat" description="ANK" evidence="1">
    <location>
        <begin position="108"/>
        <end position="140"/>
    </location>
</feature>
<dbReference type="InterPro" id="IPR036770">
    <property type="entry name" value="Ankyrin_rpt-contain_sf"/>
</dbReference>
<dbReference type="PROSITE" id="PS50297">
    <property type="entry name" value="ANK_REP_REGION"/>
    <property type="match status" value="3"/>
</dbReference>
<dbReference type="Gene3D" id="1.25.40.20">
    <property type="entry name" value="Ankyrin repeat-containing domain"/>
    <property type="match status" value="2"/>
</dbReference>
<dbReference type="SUPFAM" id="SSF48403">
    <property type="entry name" value="Ankyrin repeat"/>
    <property type="match status" value="1"/>
</dbReference>
<dbReference type="Pfam" id="PF12796">
    <property type="entry name" value="Ank_2"/>
    <property type="match status" value="1"/>
</dbReference>
<dbReference type="PANTHER" id="PTHR24147:SF64">
    <property type="entry name" value="ANKYRIN REPEAT DOMAIN-CONTAINING PROTEIN 19-RELATED"/>
    <property type="match status" value="1"/>
</dbReference>
<evidence type="ECO:0000256" key="1">
    <source>
        <dbReference type="PROSITE-ProRule" id="PRU00023"/>
    </source>
</evidence>
<dbReference type="Pfam" id="PF13637">
    <property type="entry name" value="Ank_4"/>
    <property type="match status" value="1"/>
</dbReference>
<feature type="region of interest" description="Disordered" evidence="3">
    <location>
        <begin position="200"/>
        <end position="233"/>
    </location>
</feature>
<evidence type="ECO:0000313" key="4">
    <source>
        <dbReference type="Proteomes" id="UP000886700"/>
    </source>
</evidence>
<proteinExistence type="predicted"/>
<feature type="compositionally biased region" description="Low complexity" evidence="3">
    <location>
        <begin position="212"/>
        <end position="223"/>
    </location>
</feature>
<feature type="coiled-coil region" evidence="2">
    <location>
        <begin position="342"/>
        <end position="376"/>
    </location>
</feature>
<protein>
    <submittedName>
        <fullName evidence="5">Ankyrin repeat domain-containing protein 30B-like isoform X1</fullName>
    </submittedName>
</protein>
<accession>A0ABM2Y935</accession>
<organism evidence="4 5">
    <name type="scientific">Mesocricetus auratus</name>
    <name type="common">Golden hamster</name>
    <dbReference type="NCBI Taxonomy" id="10036"/>
    <lineage>
        <taxon>Eukaryota</taxon>
        <taxon>Metazoa</taxon>
        <taxon>Chordata</taxon>
        <taxon>Craniata</taxon>
        <taxon>Vertebrata</taxon>
        <taxon>Euteleostomi</taxon>
        <taxon>Mammalia</taxon>
        <taxon>Eutheria</taxon>
        <taxon>Euarchontoglires</taxon>
        <taxon>Glires</taxon>
        <taxon>Rodentia</taxon>
        <taxon>Myomorpha</taxon>
        <taxon>Muroidea</taxon>
        <taxon>Cricetidae</taxon>
        <taxon>Cricetinae</taxon>
        <taxon>Mesocricetus</taxon>
    </lineage>
</organism>
<dbReference type="PROSITE" id="PS50088">
    <property type="entry name" value="ANK_REPEAT"/>
    <property type="match status" value="3"/>
</dbReference>
<dbReference type="InterPro" id="IPR050657">
    <property type="entry name" value="Ankyrin_repeat_domain"/>
</dbReference>
<dbReference type="Proteomes" id="UP000886700">
    <property type="component" value="Unplaced"/>
</dbReference>